<dbReference type="SUPFAM" id="SSF53448">
    <property type="entry name" value="Nucleotide-diphospho-sugar transferases"/>
    <property type="match status" value="1"/>
</dbReference>
<organism evidence="2 3">
    <name type="scientific">Empedobacter falsenii</name>
    <dbReference type="NCBI Taxonomy" id="343874"/>
    <lineage>
        <taxon>Bacteria</taxon>
        <taxon>Pseudomonadati</taxon>
        <taxon>Bacteroidota</taxon>
        <taxon>Flavobacteriia</taxon>
        <taxon>Flavobacteriales</taxon>
        <taxon>Weeksellaceae</taxon>
        <taxon>Empedobacter</taxon>
    </lineage>
</organism>
<dbReference type="Pfam" id="PF13712">
    <property type="entry name" value="Glyco_tranf_2_5"/>
    <property type="match status" value="1"/>
</dbReference>
<name>A0AAW7DIY6_9FLAO</name>
<dbReference type="Proteomes" id="UP001173578">
    <property type="component" value="Unassembled WGS sequence"/>
</dbReference>
<reference evidence="2" key="2">
    <citation type="journal article" date="2022" name="Sci. Total Environ.">
        <title>Prevalence, transmission, and molecular epidemiology of tet(X)-positive bacteria among humans, animals, and environmental niches in China: An epidemiological, and genomic-based study.</title>
        <authorList>
            <person name="Dong N."/>
            <person name="Zeng Y."/>
            <person name="Cai C."/>
            <person name="Sun C."/>
            <person name="Lu J."/>
            <person name="Liu C."/>
            <person name="Zhou H."/>
            <person name="Sun Q."/>
            <person name="Shu L."/>
            <person name="Wang H."/>
            <person name="Wang Y."/>
            <person name="Wang S."/>
            <person name="Wu C."/>
            <person name="Chan E.W."/>
            <person name="Chen G."/>
            <person name="Shen Z."/>
            <person name="Chen S."/>
            <person name="Zhang R."/>
        </authorList>
    </citation>
    <scope>NUCLEOTIDE SEQUENCE</scope>
    <source>
        <strain evidence="2">210</strain>
    </source>
</reference>
<reference evidence="2" key="1">
    <citation type="submission" date="2020-06" db="EMBL/GenBank/DDBJ databases">
        <authorList>
            <person name="Dong N."/>
        </authorList>
    </citation>
    <scope>NUCLEOTIDE SEQUENCE</scope>
    <source>
        <strain evidence="2">210</strain>
    </source>
</reference>
<dbReference type="InterPro" id="IPR059123">
    <property type="entry name" value="StrF_dom"/>
</dbReference>
<evidence type="ECO:0000313" key="2">
    <source>
        <dbReference type="EMBL" id="MDM1551964.1"/>
    </source>
</evidence>
<gene>
    <name evidence="2" type="ORF">HX095_12140</name>
</gene>
<accession>A0AAW7DIY6</accession>
<protein>
    <recommendedName>
        <fullName evidence="1">Streptomycin biosynthesis protein StrF domain-containing protein</fullName>
    </recommendedName>
</protein>
<dbReference type="AlphaFoldDB" id="A0AAW7DIY6"/>
<comment type="caution">
    <text evidence="2">The sequence shown here is derived from an EMBL/GenBank/DDBJ whole genome shotgun (WGS) entry which is preliminary data.</text>
</comment>
<feature type="domain" description="Streptomycin biosynthesis protein StrF" evidence="1">
    <location>
        <begin position="4"/>
        <end position="188"/>
    </location>
</feature>
<evidence type="ECO:0000259" key="1">
    <source>
        <dbReference type="Pfam" id="PF13712"/>
    </source>
</evidence>
<dbReference type="EMBL" id="JACALR010000005">
    <property type="protein sequence ID" value="MDM1551964.1"/>
    <property type="molecule type" value="Genomic_DNA"/>
</dbReference>
<proteinExistence type="predicted"/>
<dbReference type="RefSeq" id="WP_286486444.1">
    <property type="nucleotide sequence ID" value="NZ_JACALR010000005.1"/>
</dbReference>
<sequence length="278" mass="33042">MLSIIISSYNENYFNQLENNIKETIGQDILYEIIKIENHNKYSINQAYNLGANKSSYQSLLFIHEDLLFLTKDWGEKLLELLLKEDIGCIGLAGENYESYFPSYWYSNPDKKAHIIQEIDNGEIFMNKVNFRKDRKIEEIVSIDGVFIACKKEVFEKNKFDENLKGFHGYDYDFSVRISRKYQNYVTSEILIKHYSSGSFTNDWLENVLKVRKKNGFYPKFQKINKDLELQKAYNLILLFNRFNYSKLKSFKILINYINPQAIGFKNCFKILNRVRYL</sequence>
<dbReference type="InterPro" id="IPR029044">
    <property type="entry name" value="Nucleotide-diphossugar_trans"/>
</dbReference>
<dbReference type="Gene3D" id="3.90.550.10">
    <property type="entry name" value="Spore Coat Polysaccharide Biosynthesis Protein SpsA, Chain A"/>
    <property type="match status" value="1"/>
</dbReference>
<evidence type="ECO:0000313" key="3">
    <source>
        <dbReference type="Proteomes" id="UP001173578"/>
    </source>
</evidence>